<dbReference type="Pfam" id="PF07396">
    <property type="entry name" value="Porin_O_P"/>
    <property type="match status" value="1"/>
</dbReference>
<dbReference type="EMBL" id="JADIMO010000061">
    <property type="protein sequence ID" value="MBO8445045.1"/>
    <property type="molecule type" value="Genomic_DNA"/>
</dbReference>
<accession>A0A9D9EDL7</accession>
<dbReference type="AlphaFoldDB" id="A0A9D9EDL7"/>
<dbReference type="InterPro" id="IPR023614">
    <property type="entry name" value="Porin_dom_sf"/>
</dbReference>
<comment type="caution">
    <text evidence="1">The sequence shown here is derived from an EMBL/GenBank/DDBJ whole genome shotgun (WGS) entry which is preliminary data.</text>
</comment>
<protein>
    <recommendedName>
        <fullName evidence="3">Phosphate-selective porin O and P</fullName>
    </recommendedName>
</protein>
<dbReference type="InterPro" id="IPR010870">
    <property type="entry name" value="Porin_O/P"/>
</dbReference>
<evidence type="ECO:0000313" key="2">
    <source>
        <dbReference type="Proteomes" id="UP000823619"/>
    </source>
</evidence>
<name>A0A9D9EDL7_9BACT</name>
<gene>
    <name evidence="1" type="ORF">IAC23_05035</name>
</gene>
<evidence type="ECO:0008006" key="3">
    <source>
        <dbReference type="Google" id="ProtNLM"/>
    </source>
</evidence>
<organism evidence="1 2">
    <name type="scientific">Candidatus Cryptobacteroides merdavium</name>
    <dbReference type="NCBI Taxonomy" id="2840769"/>
    <lineage>
        <taxon>Bacteria</taxon>
        <taxon>Pseudomonadati</taxon>
        <taxon>Bacteroidota</taxon>
        <taxon>Bacteroidia</taxon>
        <taxon>Bacteroidales</taxon>
        <taxon>Candidatus Cryptobacteroides</taxon>
    </lineage>
</organism>
<dbReference type="Proteomes" id="UP000823619">
    <property type="component" value="Unassembled WGS sequence"/>
</dbReference>
<dbReference type="Gene3D" id="2.40.160.10">
    <property type="entry name" value="Porin"/>
    <property type="match status" value="1"/>
</dbReference>
<reference evidence="1" key="2">
    <citation type="journal article" date="2021" name="PeerJ">
        <title>Extensive microbial diversity within the chicken gut microbiome revealed by metagenomics and culture.</title>
        <authorList>
            <person name="Gilroy R."/>
            <person name="Ravi A."/>
            <person name="Getino M."/>
            <person name="Pursley I."/>
            <person name="Horton D.L."/>
            <person name="Alikhan N.F."/>
            <person name="Baker D."/>
            <person name="Gharbi K."/>
            <person name="Hall N."/>
            <person name="Watson M."/>
            <person name="Adriaenssens E.M."/>
            <person name="Foster-Nyarko E."/>
            <person name="Jarju S."/>
            <person name="Secka A."/>
            <person name="Antonio M."/>
            <person name="Oren A."/>
            <person name="Chaudhuri R.R."/>
            <person name="La Ragione R."/>
            <person name="Hildebrand F."/>
            <person name="Pallen M.J."/>
        </authorList>
    </citation>
    <scope>NUCLEOTIDE SEQUENCE</scope>
    <source>
        <strain evidence="1">D5-748</strain>
    </source>
</reference>
<reference evidence="1" key="1">
    <citation type="submission" date="2020-10" db="EMBL/GenBank/DDBJ databases">
        <authorList>
            <person name="Gilroy R."/>
        </authorList>
    </citation>
    <scope>NUCLEOTIDE SEQUENCE</scope>
    <source>
        <strain evidence="1">D5-748</strain>
    </source>
</reference>
<evidence type="ECO:0000313" key="1">
    <source>
        <dbReference type="EMBL" id="MBO8445045.1"/>
    </source>
</evidence>
<sequence length="428" mass="48345">MAFLSLSCFFASNLHAAVEGKEDGNPEKRSLDDIETFIADSLDGGRTDMMEKLLNLPNIEVGKGVTFRPKNDSYEMTIRFRMQNMFGLTFNRNMNLTSTDAQVKRLRLRFDGYIFSPKIVYSIQLGFSSYDTEVIPNGNMNLIRDAIVYYVPSPKWNIGFGQTKIKANRARVNSSSALQFVDRSIVNSEFGGDRDFGFFGEYNYGEFDSFALSAKGSITLGEGRNFNSSEVDGLAYTGRLELYPMGRFHANGELLEGDVYGEKSVKMMLAGAYTFNNNAVRTQGMKGAILDGMHTNIGSYYFDFILKYRGFAFVADYMGRHTPGTSQPIIDGNGEFVYTGCGLNVQTSYLFDDKWEVALRNSTMFPTAEVQPYVNYSRFNQSTLGVTRYIIGHSLKVQLDMSYNYRSEVPAGLDYDRWMLRFQIELGL</sequence>
<proteinExistence type="predicted"/>